<dbReference type="PANTHER" id="PTHR12526:SF630">
    <property type="entry name" value="GLYCOSYLTRANSFERASE"/>
    <property type="match status" value="1"/>
</dbReference>
<dbReference type="Proteomes" id="UP000605013">
    <property type="component" value="Unassembled WGS sequence"/>
</dbReference>
<dbReference type="Pfam" id="PF13439">
    <property type="entry name" value="Glyco_transf_4"/>
    <property type="match status" value="1"/>
</dbReference>
<dbReference type="Gene3D" id="3.40.50.2000">
    <property type="entry name" value="Glycogen Phosphorylase B"/>
    <property type="match status" value="2"/>
</dbReference>
<evidence type="ECO:0000259" key="2">
    <source>
        <dbReference type="Pfam" id="PF13439"/>
    </source>
</evidence>
<dbReference type="Pfam" id="PF00534">
    <property type="entry name" value="Glycos_transf_1"/>
    <property type="match status" value="1"/>
</dbReference>
<evidence type="ECO:0000313" key="3">
    <source>
        <dbReference type="EMBL" id="MBL7559713.1"/>
    </source>
</evidence>
<organism evidence="3 4">
    <name type="scientific">Olleya sediminilitoris</name>
    <dbReference type="NCBI Taxonomy" id="2795739"/>
    <lineage>
        <taxon>Bacteria</taxon>
        <taxon>Pseudomonadati</taxon>
        <taxon>Bacteroidota</taxon>
        <taxon>Flavobacteriia</taxon>
        <taxon>Flavobacteriales</taxon>
        <taxon>Flavobacteriaceae</taxon>
    </lineage>
</organism>
<gene>
    <name evidence="3" type="ORF">JAO71_07840</name>
</gene>
<dbReference type="EMBL" id="JAEMEF010000005">
    <property type="protein sequence ID" value="MBL7559713.1"/>
    <property type="molecule type" value="Genomic_DNA"/>
</dbReference>
<feature type="domain" description="Glycosyl transferase family 1" evidence="1">
    <location>
        <begin position="176"/>
        <end position="328"/>
    </location>
</feature>
<dbReference type="SUPFAM" id="SSF53756">
    <property type="entry name" value="UDP-Glycosyltransferase/glycogen phosphorylase"/>
    <property type="match status" value="1"/>
</dbReference>
<evidence type="ECO:0000259" key="1">
    <source>
        <dbReference type="Pfam" id="PF00534"/>
    </source>
</evidence>
<accession>A0ABS1WKT6</accession>
<keyword evidence="4" id="KW-1185">Reference proteome</keyword>
<protein>
    <submittedName>
        <fullName evidence="3">Glycosyltransferase</fullName>
    </submittedName>
</protein>
<dbReference type="InterPro" id="IPR001296">
    <property type="entry name" value="Glyco_trans_1"/>
</dbReference>
<reference evidence="3 4" key="1">
    <citation type="submission" date="2020-12" db="EMBL/GenBank/DDBJ databases">
        <title>Olleya sediminilitoris sp. nov., isolated from a tidal flat.</title>
        <authorList>
            <person name="Park S."/>
            <person name="Yoon J.-H."/>
        </authorList>
    </citation>
    <scope>NUCLEOTIDE SEQUENCE [LARGE SCALE GENOMIC DNA]</scope>
    <source>
        <strain evidence="3 4">YSTF-M6</strain>
    </source>
</reference>
<dbReference type="InterPro" id="IPR028098">
    <property type="entry name" value="Glyco_trans_4-like_N"/>
</dbReference>
<proteinExistence type="predicted"/>
<evidence type="ECO:0000313" key="4">
    <source>
        <dbReference type="Proteomes" id="UP000605013"/>
    </source>
</evidence>
<comment type="caution">
    <text evidence="3">The sequence shown here is derived from an EMBL/GenBank/DDBJ whole genome shotgun (WGS) entry which is preliminary data.</text>
</comment>
<dbReference type="CDD" id="cd03811">
    <property type="entry name" value="GT4_GT28_WabH-like"/>
    <property type="match status" value="1"/>
</dbReference>
<sequence length="357" mass="40293">MRVLQLIDSLEAGGAERVAVNYANGLLSSVDGSYLCATRAEGLLKSNVNKRVGYLFLKKTKTLDFKAIWTLHRFVKKEKITLIHAHSTSYFLATLITILNSKVKLVWHDHYGKSEFLQQRPQRVLKYCSNYFNHIFSVNLKLEQWAKTCLNTKSVSYLHNYAVLTATNLKTDLKGVDGKRVVCLANLRPQKDHFNLLQAFQILVAKYPDWTLHLVGKDFKDEYSKHISKFILTANLEQHIFVYGSCNDTSAILKASTIGVLSSQSEGLPLALLEYGLAGLAVVATNVGDCSQVIQSDKTGLLVNPKDELSLFKAIERYIQSEALRDEHSKHLQRLVTHSFSERNTIQKLTNTYLGLN</sequence>
<dbReference type="PANTHER" id="PTHR12526">
    <property type="entry name" value="GLYCOSYLTRANSFERASE"/>
    <property type="match status" value="1"/>
</dbReference>
<name>A0ABS1WKT6_9FLAO</name>
<dbReference type="RefSeq" id="WP_203000055.1">
    <property type="nucleotide sequence ID" value="NZ_JAEMEF010000005.1"/>
</dbReference>
<feature type="domain" description="Glycosyltransferase subfamily 4-like N-terminal" evidence="2">
    <location>
        <begin position="13"/>
        <end position="137"/>
    </location>
</feature>